<name>A0ACD4DKL1_9NOCA</name>
<evidence type="ECO:0000313" key="1">
    <source>
        <dbReference type="EMBL" id="UYP20557.1"/>
    </source>
</evidence>
<reference evidence="1" key="1">
    <citation type="submission" date="2022-10" db="EMBL/GenBank/DDBJ databases">
        <title>Rhodococcus ferula Z13 complete genome.</title>
        <authorList>
            <person name="Long X."/>
            <person name="Zang M."/>
        </authorList>
    </citation>
    <scope>NUCLEOTIDE SEQUENCE</scope>
    <source>
        <strain evidence="1">Z13</strain>
    </source>
</reference>
<dbReference type="EMBL" id="CP107551">
    <property type="protein sequence ID" value="UYP20557.1"/>
    <property type="molecule type" value="Genomic_DNA"/>
</dbReference>
<dbReference type="Proteomes" id="UP001156484">
    <property type="component" value="Chromosome"/>
</dbReference>
<keyword evidence="2" id="KW-1185">Reference proteome</keyword>
<evidence type="ECO:0000313" key="2">
    <source>
        <dbReference type="Proteomes" id="UP001156484"/>
    </source>
</evidence>
<gene>
    <name evidence="1" type="ORF">OED52_08550</name>
</gene>
<accession>A0ACD4DKL1</accession>
<sequence length="412" mass="41987">MNPSSETVSGAKTDHHGTHEQGGAGLSGAGVASLCLLAALAPLAVDMYLPGFTEFAEEFDATASAVQFTLTAFLIGMALGNLIIGPLSDRLGRRSSMLVGTAVCALASIVCAIAPSVELLAASRFLQGFAGAAGIVVGRAVVSDRAQGMAAAKLFGLLVLVSAVAPIVAPLIGGGLVLSVGWRGVFWLLALLSLLMLAAIVLFLPESLPAGKRTAGGLGGLVRGIGVVLRDRTYLGYLLAHTFAFGVLFAYISASPFVMQKIHGLSTGWFTLLFAFNAVGISLGNVVNQKMLQRTSPHRLLGIGLALLVFWSAVLTVNALAGPVLGVTVVALWFGVASLGLVLANAATLALGQVRQAAGTGSALLGALQFLLAAVVAPIVGAWGEYTAVPMAVAMFVTAVLGLGSMALVRNR</sequence>
<proteinExistence type="predicted"/>
<organism evidence="1 2">
    <name type="scientific">Rhodococcus sacchari</name>
    <dbReference type="NCBI Taxonomy" id="2962047"/>
    <lineage>
        <taxon>Bacteria</taxon>
        <taxon>Bacillati</taxon>
        <taxon>Actinomycetota</taxon>
        <taxon>Actinomycetes</taxon>
        <taxon>Mycobacteriales</taxon>
        <taxon>Nocardiaceae</taxon>
        <taxon>Rhodococcus</taxon>
    </lineage>
</organism>
<protein>
    <submittedName>
        <fullName evidence="1">Multidrug effflux MFS transporter</fullName>
    </submittedName>
</protein>